<feature type="compositionally biased region" description="Polar residues" evidence="5">
    <location>
        <begin position="9"/>
        <end position="24"/>
    </location>
</feature>
<accession>A0A1F8F202</accession>
<dbReference type="GO" id="GO:0006412">
    <property type="term" value="P:translation"/>
    <property type="evidence" value="ECO:0007669"/>
    <property type="project" value="UniProtKB-UniRule"/>
</dbReference>
<gene>
    <name evidence="4" type="primary">rplW</name>
    <name evidence="6" type="ORF">A3B86_01745</name>
</gene>
<dbReference type="Pfam" id="PF00276">
    <property type="entry name" value="Ribosomal_L23"/>
    <property type="match status" value="1"/>
</dbReference>
<keyword evidence="2 4" id="KW-0689">Ribosomal protein</keyword>
<evidence type="ECO:0000256" key="5">
    <source>
        <dbReference type="SAM" id="MobiDB-lite"/>
    </source>
</evidence>
<name>A0A1F8F202_9BACT</name>
<evidence type="ECO:0000313" key="7">
    <source>
        <dbReference type="Proteomes" id="UP000176834"/>
    </source>
</evidence>
<evidence type="ECO:0000313" key="6">
    <source>
        <dbReference type="EMBL" id="OGN07172.1"/>
    </source>
</evidence>
<evidence type="ECO:0000256" key="1">
    <source>
        <dbReference type="ARBA" id="ARBA00006700"/>
    </source>
</evidence>
<dbReference type="InterPro" id="IPR012678">
    <property type="entry name" value="Ribosomal_uL23/eL15/eS24_sf"/>
</dbReference>
<comment type="subunit">
    <text evidence="4">Part of the 50S ribosomal subunit. Contacts protein L29, and trigger factor when it is bound to the ribosome.</text>
</comment>
<dbReference type="InterPro" id="IPR012677">
    <property type="entry name" value="Nucleotide-bd_a/b_plait_sf"/>
</dbReference>
<keyword evidence="3 4" id="KW-0687">Ribonucleoprotein</keyword>
<comment type="similarity">
    <text evidence="1 4">Belongs to the universal ribosomal protein uL23 family.</text>
</comment>
<evidence type="ECO:0000256" key="2">
    <source>
        <dbReference type="ARBA" id="ARBA00022980"/>
    </source>
</evidence>
<reference evidence="6 7" key="1">
    <citation type="journal article" date="2016" name="Nat. Commun.">
        <title>Thousands of microbial genomes shed light on interconnected biogeochemical processes in an aquifer system.</title>
        <authorList>
            <person name="Anantharaman K."/>
            <person name="Brown C.T."/>
            <person name="Hug L.A."/>
            <person name="Sharon I."/>
            <person name="Castelle C.J."/>
            <person name="Probst A.J."/>
            <person name="Thomas B.C."/>
            <person name="Singh A."/>
            <person name="Wilkins M.J."/>
            <person name="Karaoz U."/>
            <person name="Brodie E.L."/>
            <person name="Williams K.H."/>
            <person name="Hubbard S.S."/>
            <person name="Banfield J.F."/>
        </authorList>
    </citation>
    <scope>NUCLEOTIDE SEQUENCE [LARGE SCALE GENOMIC DNA]</scope>
</reference>
<organism evidence="6 7">
    <name type="scientific">Candidatus Yanofskybacteria bacterium RIFCSPHIGHO2_02_FULL_38_22b</name>
    <dbReference type="NCBI Taxonomy" id="1802673"/>
    <lineage>
        <taxon>Bacteria</taxon>
        <taxon>Candidatus Yanofskyibacteriota</taxon>
    </lineage>
</organism>
<dbReference type="HAMAP" id="MF_01369_B">
    <property type="entry name" value="Ribosomal_uL23_B"/>
    <property type="match status" value="1"/>
</dbReference>
<dbReference type="AlphaFoldDB" id="A0A1F8F202"/>
<keyword evidence="4" id="KW-0699">rRNA-binding</keyword>
<dbReference type="GO" id="GO:0003735">
    <property type="term" value="F:structural constituent of ribosome"/>
    <property type="evidence" value="ECO:0007669"/>
    <property type="project" value="InterPro"/>
</dbReference>
<evidence type="ECO:0000256" key="4">
    <source>
        <dbReference type="HAMAP-Rule" id="MF_01369"/>
    </source>
</evidence>
<dbReference type="GO" id="GO:0019843">
    <property type="term" value="F:rRNA binding"/>
    <property type="evidence" value="ECO:0007669"/>
    <property type="project" value="UniProtKB-UniRule"/>
</dbReference>
<dbReference type="SUPFAM" id="SSF54189">
    <property type="entry name" value="Ribosomal proteins S24e, L23 and L15e"/>
    <property type="match status" value="1"/>
</dbReference>
<dbReference type="InterPro" id="IPR013025">
    <property type="entry name" value="Ribosomal_uL23-like"/>
</dbReference>
<dbReference type="EMBL" id="MGJN01000009">
    <property type="protein sequence ID" value="OGN07172.1"/>
    <property type="molecule type" value="Genomic_DNA"/>
</dbReference>
<comment type="caution">
    <text evidence="6">The sequence shown here is derived from an EMBL/GenBank/DDBJ whole genome shotgun (WGS) entry which is preliminary data.</text>
</comment>
<comment type="function">
    <text evidence="4">One of the early assembly proteins it binds 23S rRNA. One of the proteins that surrounds the polypeptide exit tunnel on the outside of the ribosome. Forms the main docking site for trigger factor binding to the ribosome.</text>
</comment>
<proteinExistence type="inferred from homology"/>
<dbReference type="Gene3D" id="3.30.70.330">
    <property type="match status" value="1"/>
</dbReference>
<evidence type="ECO:0000256" key="3">
    <source>
        <dbReference type="ARBA" id="ARBA00023274"/>
    </source>
</evidence>
<protein>
    <recommendedName>
        <fullName evidence="4">Large ribosomal subunit protein uL23</fullName>
    </recommendedName>
</protein>
<feature type="region of interest" description="Disordered" evidence="5">
    <location>
        <begin position="1"/>
        <end position="24"/>
    </location>
</feature>
<keyword evidence="4" id="KW-0694">RNA-binding</keyword>
<dbReference type="GO" id="GO:1990904">
    <property type="term" value="C:ribonucleoprotein complex"/>
    <property type="evidence" value="ECO:0007669"/>
    <property type="project" value="UniProtKB-KW"/>
</dbReference>
<dbReference type="GO" id="GO:0005840">
    <property type="term" value="C:ribosome"/>
    <property type="evidence" value="ECO:0007669"/>
    <property type="project" value="UniProtKB-KW"/>
</dbReference>
<sequence>MVKEETKDNVSGQGSAAFSGVSGSQTHRVLQGFFVSEKASLGSGMNQYVFKVFNTANKSEVKKEVARLFGVKVKSVKILNMPEKRRDFGKHPGSKSGFKKAIIVLEEGYVIGQAKP</sequence>
<dbReference type="Proteomes" id="UP000176834">
    <property type="component" value="Unassembled WGS sequence"/>
</dbReference>